<reference evidence="2" key="2">
    <citation type="submission" date="2021-04" db="EMBL/GenBank/DDBJ databases">
        <authorList>
            <person name="Gilroy R."/>
        </authorList>
    </citation>
    <scope>NUCLEOTIDE SEQUENCE</scope>
    <source>
        <strain evidence="2">ChiHjej11B10-19426</strain>
    </source>
</reference>
<feature type="domain" description="DUF4435" evidence="1">
    <location>
        <begin position="13"/>
        <end position="249"/>
    </location>
</feature>
<protein>
    <submittedName>
        <fullName evidence="2">DUF4435 domain-containing protein</fullName>
    </submittedName>
</protein>
<accession>A0A9D2DED3</accession>
<comment type="caution">
    <text evidence="2">The sequence shown here is derived from an EMBL/GenBank/DDBJ whole genome shotgun (WGS) entry which is preliminary data.</text>
</comment>
<evidence type="ECO:0000313" key="3">
    <source>
        <dbReference type="Proteomes" id="UP000824014"/>
    </source>
</evidence>
<organism evidence="2 3">
    <name type="scientific">Candidatus Tidjanibacter faecipullorum</name>
    <dbReference type="NCBI Taxonomy" id="2838766"/>
    <lineage>
        <taxon>Bacteria</taxon>
        <taxon>Pseudomonadati</taxon>
        <taxon>Bacteroidota</taxon>
        <taxon>Bacteroidia</taxon>
        <taxon>Bacteroidales</taxon>
        <taxon>Rikenellaceae</taxon>
        <taxon>Tidjanibacter</taxon>
    </lineage>
</organism>
<dbReference type="InterPro" id="IPR029492">
    <property type="entry name" value="DUF4435"/>
</dbReference>
<dbReference type="AlphaFoldDB" id="A0A9D2DED3"/>
<sequence>MERVPPEEGCRLIRVYVEGYEDVAFWRGVFDDYESDRFTFEISVPLRDDLAKGKKVVLGMADGSDRDTMLCVDSDFDYLFADQTEASRRINGTPNIFHTYAYATENYQCYAPSLHNICVKATKNDTRIFDFERFFEEYSRTIYPLFVWYAYSAQIDTPRIFTLIDFKSSVKLNYLEVENNGADTLAWLAKHVERRLRTLQEQHPEVETQFPAFERTLAERGVRPENTYLFMQGHTLLDNVVMPVLDAVCGRLRNLSVARINGSDRHGVALVNEQSNYNNALQDVRDVLQFNENYKECFLYRKLKADIERYLASLSGGRRRTSSY</sequence>
<gene>
    <name evidence="2" type="ORF">H9816_05550</name>
</gene>
<evidence type="ECO:0000313" key="2">
    <source>
        <dbReference type="EMBL" id="HIZ15355.1"/>
    </source>
</evidence>
<proteinExistence type="predicted"/>
<dbReference type="Proteomes" id="UP000824014">
    <property type="component" value="Unassembled WGS sequence"/>
</dbReference>
<evidence type="ECO:0000259" key="1">
    <source>
        <dbReference type="Pfam" id="PF14491"/>
    </source>
</evidence>
<dbReference type="Pfam" id="PF14491">
    <property type="entry name" value="DUF4435"/>
    <property type="match status" value="1"/>
</dbReference>
<name>A0A9D2DED3_9BACT</name>
<dbReference type="EMBL" id="DXCC01000017">
    <property type="protein sequence ID" value="HIZ15355.1"/>
    <property type="molecule type" value="Genomic_DNA"/>
</dbReference>
<reference evidence="2" key="1">
    <citation type="journal article" date="2021" name="PeerJ">
        <title>Extensive microbial diversity within the chicken gut microbiome revealed by metagenomics and culture.</title>
        <authorList>
            <person name="Gilroy R."/>
            <person name="Ravi A."/>
            <person name="Getino M."/>
            <person name="Pursley I."/>
            <person name="Horton D.L."/>
            <person name="Alikhan N.F."/>
            <person name="Baker D."/>
            <person name="Gharbi K."/>
            <person name="Hall N."/>
            <person name="Watson M."/>
            <person name="Adriaenssens E.M."/>
            <person name="Foster-Nyarko E."/>
            <person name="Jarju S."/>
            <person name="Secka A."/>
            <person name="Antonio M."/>
            <person name="Oren A."/>
            <person name="Chaudhuri R.R."/>
            <person name="La Ragione R."/>
            <person name="Hildebrand F."/>
            <person name="Pallen M.J."/>
        </authorList>
    </citation>
    <scope>NUCLEOTIDE SEQUENCE</scope>
    <source>
        <strain evidence="2">ChiHjej11B10-19426</strain>
    </source>
</reference>